<evidence type="ECO:0000313" key="3">
    <source>
        <dbReference type="EMBL" id="AAC96370.1"/>
    </source>
</evidence>
<organismHost>
    <name type="scientific">Chlorella</name>
    <dbReference type="NCBI Taxonomy" id="3071"/>
</organismHost>
<dbReference type="InterPro" id="IPR000305">
    <property type="entry name" value="GIY-YIG_endonuc"/>
</dbReference>
<organism evidence="2">
    <name type="scientific">Paramecium bursaria Chlorella virus 1</name>
    <name type="common">PBCV-1</name>
    <dbReference type="NCBI Taxonomy" id="10506"/>
    <lineage>
        <taxon>Viruses</taxon>
        <taxon>Varidnaviria</taxon>
        <taxon>Bamfordvirae</taxon>
        <taxon>Nucleocytoviricota</taxon>
        <taxon>Megaviricetes</taxon>
        <taxon>Algavirales</taxon>
        <taxon>Phycodnaviridae</taxon>
        <taxon>Chlorovirus</taxon>
        <taxon>Chlorovirus vanettense</taxon>
    </lineage>
</organism>
<dbReference type="EMBL" id="M55319">
    <property type="protein sequence ID" value="AAA88830.1"/>
    <property type="molecule type" value="Genomic_DNA"/>
</dbReference>
<accession>Q99169</accession>
<reference evidence="2" key="2">
    <citation type="submission" date="1993-08" db="EMBL/GenBank/DDBJ databases">
        <authorList>
            <person name="Strasser P."/>
            <person name="Zhang Y.P."/>
            <person name="Rohozinski J."/>
            <person name="Van Etten J.L."/>
        </authorList>
    </citation>
    <scope>NUCLEOTIDE SEQUENCE</scope>
</reference>
<dbReference type="RefSeq" id="NP_049047.2">
    <property type="nucleotide sequence ID" value="NC_000852.5"/>
</dbReference>
<reference evidence="3 5" key="10">
    <citation type="journal article" date="2010" name="J. Virol.">
        <title>Microarray analysis of Paramecium bursaria chlorella virus 1 transcription.</title>
        <authorList>
            <person name="Yanai-Balser G.M."/>
            <person name="Duncan G.A."/>
            <person name="Eudy J.D."/>
            <person name="Wang D."/>
            <person name="Li X."/>
            <person name="Agarkova I.V."/>
            <person name="Dunigan D.D."/>
            <person name="Van Etten J.L."/>
        </authorList>
    </citation>
    <scope>NUCLEOTIDE SEQUENCE [LARGE SCALE GENOMIC DNA]</scope>
</reference>
<reference evidence="3" key="11">
    <citation type="submission" date="2011-02" db="EMBL/GenBank/DDBJ databases">
        <title>Paramecium bursaria Chlorella virus 1 proteome reveals novel architectural and regulatory features of a giant virus.</title>
        <authorList>
            <person name="Dunigan D.D."/>
            <person name="Blanc G."/>
            <person name="Duncan G.A."/>
            <person name="Gurnon J.R."/>
            <person name="Jeanniard A."/>
            <person name="McClung O.W."/>
            <person name="Upton C."/>
            <person name="Van Etten J.L."/>
        </authorList>
    </citation>
    <scope>NUCLEOTIDE SEQUENCE</scope>
</reference>
<dbReference type="KEGG" id="vg:918180"/>
<dbReference type="PIR" id="T17492">
    <property type="entry name" value="T17492"/>
</dbReference>
<reference evidence="3 5" key="4">
    <citation type="journal article" date="1995" name="Virology">
        <title>Analysis of 43 kb of the Chlorella virus PBCV-1 330-kb genome: map positions 45 to 88.</title>
        <authorList>
            <person name="Li Y."/>
            <person name="Lu Z."/>
            <person name="Burbank D.E."/>
            <person name="Kutish G.F."/>
            <person name="Rock D.L."/>
            <person name="Van Etten J.L."/>
        </authorList>
    </citation>
    <scope>NUCLEOTIDE SEQUENCE [LARGE SCALE GENOMIC DNA]</scope>
</reference>
<protein>
    <recommendedName>
        <fullName evidence="1">GIY-YIG domain-containing protein</fullName>
    </recommendedName>
</protein>
<dbReference type="EMBL" id="JF411744">
    <property type="protein sequence ID" value="AAC96370.1"/>
    <property type="molecule type" value="Genomic_DNA"/>
</dbReference>
<keyword evidence="5" id="KW-1185">Reference proteome</keyword>
<dbReference type="GeneID" id="917933"/>
<dbReference type="EMBL" id="JF411744">
    <property type="protein sequence ID" value="AAC96991.2"/>
    <property type="molecule type" value="Genomic_DNA"/>
</dbReference>
<reference evidence="3 5" key="8">
    <citation type="journal article" date="1999" name="Virology">
        <title>Chlorella virus PBCV-1 encodes a functional homospermidine synthase.</title>
        <authorList>
            <person name="Kaiser A."/>
            <person name="Vollmert M."/>
            <person name="Tholl D."/>
            <person name="Graves M.V."/>
            <person name="Gurnon J.R."/>
            <person name="Xing W."/>
            <person name="Lisec A.D."/>
            <person name="Nickerson K.W."/>
            <person name="Van Etten J.L."/>
        </authorList>
    </citation>
    <scope>NUCLEOTIDE SEQUENCE [LARGE SCALE GENOMIC DNA]</scope>
</reference>
<evidence type="ECO:0000313" key="5">
    <source>
        <dbReference type="Proteomes" id="UP000000862"/>
    </source>
</evidence>
<reference evidence="2" key="1">
    <citation type="journal article" date="1991" name="Virology">
        <title>The termini of the chlorella virus PBCV-1 genome are identical 2.2-kbp inverted repeats.</title>
        <authorList>
            <person name="Strasser P."/>
            <person name="Zhang Y.P."/>
            <person name="Rohozinski J."/>
            <person name="Van Etten J.L."/>
        </authorList>
    </citation>
    <scope>NUCLEOTIDE SEQUENCE</scope>
</reference>
<reference evidence="3 5" key="7">
    <citation type="journal article" date="1997" name="Virology">
        <title>Analysis of 74 kb of DNA located at the right end of the 330-kb chlorella virus PBCV-1 genome.</title>
        <authorList>
            <person name="Li Y."/>
            <person name="Lu Z."/>
            <person name="Sun L."/>
            <person name="Ropp S."/>
            <person name="Kutish G.F."/>
            <person name="Rock D.L."/>
            <person name="Van Etten J.L."/>
        </authorList>
    </citation>
    <scope>NUCLEOTIDE SEQUENCE [LARGE SCALE GENOMIC DNA]</scope>
</reference>
<sequence length="183" mass="21545">MTDTTASRVYMRVHRDTGYYYIGSTQMTILQRHTVDVNHARLGNKLGSNITALIWGILLREGDPIEEFDLLNLGEYKTRQEAKDVEMKLINMYYNDEGDKDSNMLLNNHTYQDRFRPTIFPIHTKKGLRGYEVRGGPNKLYMSFRNTKKYSLDDLRKFAEEYANTEIIPINYEQAKYGLKRNR</sequence>
<reference evidence="3 5" key="6">
    <citation type="journal article" date="1996" name="Virology">
        <title>Analysis of 76 kb of the chlorella virus PBCV-1 330-kb genome: map positions 182 to 258.</title>
        <authorList>
            <person name="Kutish G.F."/>
            <person name="Li Y."/>
            <person name="Lu Z."/>
            <person name="Furuta M."/>
            <person name="Rock D.L."/>
            <person name="Van Etten J.L."/>
        </authorList>
    </citation>
    <scope>NUCLEOTIDE SEQUENCE [LARGE SCALE GENOMIC DNA]</scope>
</reference>
<accession>O41171</accession>
<evidence type="ECO:0000313" key="2">
    <source>
        <dbReference type="EMBL" id="AAA88830.1"/>
    </source>
</evidence>
<dbReference type="SMART" id="SM00465">
    <property type="entry name" value="GIYc"/>
    <property type="match status" value="1"/>
</dbReference>
<gene>
    <name evidence="4" type="primary">A691R</name>
    <name evidence="3" type="synonym">A002L</name>
</gene>
<evidence type="ECO:0000313" key="4">
    <source>
        <dbReference type="EMBL" id="AAC96991.2"/>
    </source>
</evidence>
<dbReference type="GeneID" id="918180"/>
<dbReference type="Proteomes" id="UP000000862">
    <property type="component" value="Segment"/>
</dbReference>
<evidence type="ECO:0000259" key="1">
    <source>
        <dbReference type="SMART" id="SM00465"/>
    </source>
</evidence>
<name>Q99169_PBCV1</name>
<dbReference type="KEGG" id="vg:917933"/>
<reference evidence="3 5" key="9">
    <citation type="journal article" date="2000" name="Virology">
        <title>Characterization of a beta-1,3-glucanase encoded by chlorella virus PBCV-1.</title>
        <authorList>
            <person name="Sun L."/>
            <person name="Gurnon J.R."/>
            <person name="Adams B.J."/>
            <person name="Graves M.V."/>
            <person name="Van Etten J.L."/>
        </authorList>
    </citation>
    <scope>NUCLEOTIDE SEQUENCE [LARGE SCALE GENOMIC DNA]</scope>
</reference>
<reference evidence="3 5" key="5">
    <citation type="journal article" date="1996" name="Virology">
        <title>Analysis of 94 kb of the chlorella virus PBCV-1 330-kb genome: map positions 88 to 182.</title>
        <authorList>
            <person name="Lu Z."/>
            <person name="Li Y."/>
            <person name="Que Q."/>
            <person name="Kutish G.F."/>
            <person name="Rock D.L."/>
            <person name="Van Etten J.L."/>
        </authorList>
    </citation>
    <scope>NUCLEOTIDE SEQUENCE [LARGE SCALE GENOMIC DNA]</scope>
</reference>
<dbReference type="RefSeq" id="NP_048350.1">
    <property type="nucleotide sequence ID" value="NC_000852.5"/>
</dbReference>
<reference evidence="3 5" key="3">
    <citation type="journal article" date="1995" name="Virology">
        <title>Analysis of 45 kb of DNA located at the left end of the chlorella virus PBCV-1 genome.</title>
        <authorList>
            <person name="Lu Z."/>
            <person name="Li Y."/>
            <person name="Zhang Y."/>
            <person name="Kutish G.F."/>
            <person name="Rock D.L."/>
            <person name="Van Etten J.L."/>
        </authorList>
    </citation>
    <scope>NUCLEOTIDE SEQUENCE [LARGE SCALE GENOMIC DNA]</scope>
</reference>
<feature type="domain" description="GIY-YIG" evidence="1">
    <location>
        <begin position="6"/>
        <end position="108"/>
    </location>
</feature>
<proteinExistence type="predicted"/>